<dbReference type="SUPFAM" id="SSF51717">
    <property type="entry name" value="Dihydropteroate synthetase-like"/>
    <property type="match status" value="1"/>
</dbReference>
<dbReference type="PANTHER" id="PTHR20941:SF1">
    <property type="entry name" value="FOLIC ACID SYNTHESIS PROTEIN FOL1"/>
    <property type="match status" value="1"/>
</dbReference>
<keyword evidence="10 12" id="KW-0289">Folate biosynthesis</keyword>
<accession>A0A2V2LDC8</accession>
<dbReference type="AlphaFoldDB" id="A0A2V2LDC8"/>
<comment type="caution">
    <text evidence="15">The sequence shown here is derived from an EMBL/GenBank/DDBJ whole genome shotgun (WGS) entry which is preliminary data.</text>
</comment>
<evidence type="ECO:0000256" key="3">
    <source>
        <dbReference type="ARBA" id="ARBA00004763"/>
    </source>
</evidence>
<dbReference type="InterPro" id="IPR006390">
    <property type="entry name" value="DHP_synth_dom"/>
</dbReference>
<dbReference type="PROSITE" id="PS00793">
    <property type="entry name" value="DHPS_2"/>
    <property type="match status" value="1"/>
</dbReference>
<dbReference type="InterPro" id="IPR011005">
    <property type="entry name" value="Dihydropteroate_synth-like_sf"/>
</dbReference>
<dbReference type="NCBIfam" id="TIGR01496">
    <property type="entry name" value="DHPS"/>
    <property type="match status" value="1"/>
</dbReference>
<reference evidence="15 16" key="1">
    <citation type="submission" date="2018-05" db="EMBL/GenBank/DDBJ databases">
        <title>Rhodobacteraceae gen. nov., sp. nov. isolated from sea water.</title>
        <authorList>
            <person name="Ren Y."/>
        </authorList>
    </citation>
    <scope>NUCLEOTIDE SEQUENCE [LARGE SCALE GENOMIC DNA]</scope>
    <source>
        <strain evidence="15 16">TG-679</strain>
    </source>
</reference>
<keyword evidence="9 12" id="KW-0460">Magnesium</keyword>
<dbReference type="FunFam" id="3.20.20.20:FF:000006">
    <property type="entry name" value="Dihydropteroate synthase"/>
    <property type="match status" value="1"/>
</dbReference>
<protein>
    <recommendedName>
        <fullName evidence="6 12">Dihydropteroate synthase</fullName>
        <shortName evidence="12">DHPS</shortName>
        <ecNumber evidence="5 12">2.5.1.15</ecNumber>
    </recommendedName>
    <alternativeName>
        <fullName evidence="11 12">Dihydropteroate pyrophosphorylase</fullName>
    </alternativeName>
</protein>
<evidence type="ECO:0000259" key="14">
    <source>
        <dbReference type="PROSITE" id="PS50972"/>
    </source>
</evidence>
<dbReference type="GO" id="GO:0046656">
    <property type="term" value="P:folic acid biosynthetic process"/>
    <property type="evidence" value="ECO:0007669"/>
    <property type="project" value="UniProtKB-KW"/>
</dbReference>
<dbReference type="GO" id="GO:0004156">
    <property type="term" value="F:dihydropteroate synthase activity"/>
    <property type="evidence" value="ECO:0007669"/>
    <property type="project" value="UniProtKB-EC"/>
</dbReference>
<evidence type="ECO:0000256" key="9">
    <source>
        <dbReference type="ARBA" id="ARBA00022842"/>
    </source>
</evidence>
<dbReference type="CDD" id="cd00739">
    <property type="entry name" value="DHPS"/>
    <property type="match status" value="1"/>
</dbReference>
<dbReference type="GO" id="GO:0046654">
    <property type="term" value="P:tetrahydrofolate biosynthetic process"/>
    <property type="evidence" value="ECO:0007669"/>
    <property type="project" value="UniProtKB-UniPathway"/>
</dbReference>
<evidence type="ECO:0000256" key="1">
    <source>
        <dbReference type="ARBA" id="ARBA00000012"/>
    </source>
</evidence>
<dbReference type="RefSeq" id="WP_109810930.1">
    <property type="nucleotide sequence ID" value="NZ_QGKU01000026.1"/>
</dbReference>
<comment type="pathway">
    <text evidence="3 12">Cofactor biosynthesis; tetrahydrofolate biosynthesis; 7,8-dihydrofolate from 2-amino-4-hydroxy-6-hydroxymethyl-7,8-dihydropteridine diphosphate and 4-aminobenzoate: step 1/2.</text>
</comment>
<dbReference type="PROSITE" id="PS00792">
    <property type="entry name" value="DHPS_1"/>
    <property type="match status" value="1"/>
</dbReference>
<dbReference type="GO" id="GO:0046872">
    <property type="term" value="F:metal ion binding"/>
    <property type="evidence" value="ECO:0007669"/>
    <property type="project" value="UniProtKB-KW"/>
</dbReference>
<comment type="function">
    <text evidence="12">Catalyzes the condensation of para-aminobenzoate (pABA) with 6-hydroxymethyl-7,8-dihydropterin diphosphate (DHPt-PP) to form 7,8-dihydropteroate (H2Pte), the immediate precursor of folate derivatives.</text>
</comment>
<keyword evidence="7 12" id="KW-0808">Transferase</keyword>
<feature type="domain" description="Pterin-binding" evidence="14">
    <location>
        <begin position="79"/>
        <end position="333"/>
    </location>
</feature>
<evidence type="ECO:0000256" key="5">
    <source>
        <dbReference type="ARBA" id="ARBA00012458"/>
    </source>
</evidence>
<evidence type="ECO:0000256" key="13">
    <source>
        <dbReference type="SAM" id="MobiDB-lite"/>
    </source>
</evidence>
<dbReference type="Proteomes" id="UP000245680">
    <property type="component" value="Unassembled WGS sequence"/>
</dbReference>
<comment type="cofactor">
    <cofactor evidence="2 12">
        <name>Mg(2+)</name>
        <dbReference type="ChEBI" id="CHEBI:18420"/>
    </cofactor>
</comment>
<dbReference type="UniPathway" id="UPA00077">
    <property type="reaction ID" value="UER00156"/>
</dbReference>
<proteinExistence type="inferred from homology"/>
<evidence type="ECO:0000256" key="4">
    <source>
        <dbReference type="ARBA" id="ARBA00009503"/>
    </source>
</evidence>
<evidence type="ECO:0000256" key="8">
    <source>
        <dbReference type="ARBA" id="ARBA00022723"/>
    </source>
</evidence>
<evidence type="ECO:0000256" key="2">
    <source>
        <dbReference type="ARBA" id="ARBA00001946"/>
    </source>
</evidence>
<evidence type="ECO:0000256" key="10">
    <source>
        <dbReference type="ARBA" id="ARBA00022909"/>
    </source>
</evidence>
<evidence type="ECO:0000256" key="7">
    <source>
        <dbReference type="ARBA" id="ARBA00022679"/>
    </source>
</evidence>
<keyword evidence="16" id="KW-1185">Reference proteome</keyword>
<comment type="similarity">
    <text evidence="4 12">Belongs to the DHPS family.</text>
</comment>
<keyword evidence="8 12" id="KW-0479">Metal-binding</keyword>
<dbReference type="InterPro" id="IPR045031">
    <property type="entry name" value="DHP_synth-like"/>
</dbReference>
<evidence type="ECO:0000256" key="12">
    <source>
        <dbReference type="RuleBase" id="RU361205"/>
    </source>
</evidence>
<organism evidence="15 16">
    <name type="scientific">Meridianimarinicoccus roseus</name>
    <dbReference type="NCBI Taxonomy" id="2072018"/>
    <lineage>
        <taxon>Bacteria</taxon>
        <taxon>Pseudomonadati</taxon>
        <taxon>Pseudomonadota</taxon>
        <taxon>Alphaproteobacteria</taxon>
        <taxon>Rhodobacterales</taxon>
        <taxon>Paracoccaceae</taxon>
        <taxon>Meridianimarinicoccus</taxon>
    </lineage>
</organism>
<comment type="catalytic activity">
    <reaction evidence="1">
        <text>(7,8-dihydropterin-6-yl)methyl diphosphate + 4-aminobenzoate = 7,8-dihydropteroate + diphosphate</text>
        <dbReference type="Rhea" id="RHEA:19949"/>
        <dbReference type="ChEBI" id="CHEBI:17836"/>
        <dbReference type="ChEBI" id="CHEBI:17839"/>
        <dbReference type="ChEBI" id="CHEBI:33019"/>
        <dbReference type="ChEBI" id="CHEBI:72950"/>
        <dbReference type="EC" id="2.5.1.15"/>
    </reaction>
</comment>
<dbReference type="GO" id="GO:0005829">
    <property type="term" value="C:cytosol"/>
    <property type="evidence" value="ECO:0007669"/>
    <property type="project" value="TreeGrafter"/>
</dbReference>
<dbReference type="OrthoDB" id="9811744at2"/>
<evidence type="ECO:0000313" key="15">
    <source>
        <dbReference type="EMBL" id="PWR03528.1"/>
    </source>
</evidence>
<name>A0A2V2LDC8_9RHOB</name>
<dbReference type="EC" id="2.5.1.15" evidence="5 12"/>
<dbReference type="Gene3D" id="3.20.20.20">
    <property type="entry name" value="Dihydropteroate synthase-like"/>
    <property type="match status" value="1"/>
</dbReference>
<dbReference type="PROSITE" id="PS50972">
    <property type="entry name" value="PTERIN_BINDING"/>
    <property type="match status" value="1"/>
</dbReference>
<evidence type="ECO:0000256" key="11">
    <source>
        <dbReference type="ARBA" id="ARBA00030193"/>
    </source>
</evidence>
<gene>
    <name evidence="15" type="primary">folP</name>
    <name evidence="15" type="ORF">DKT77_06650</name>
</gene>
<evidence type="ECO:0000313" key="16">
    <source>
        <dbReference type="Proteomes" id="UP000245680"/>
    </source>
</evidence>
<dbReference type="Pfam" id="PF00809">
    <property type="entry name" value="Pterin_bind"/>
    <property type="match status" value="1"/>
</dbReference>
<dbReference type="EMBL" id="QGKU01000026">
    <property type="protein sequence ID" value="PWR03528.1"/>
    <property type="molecule type" value="Genomic_DNA"/>
</dbReference>
<evidence type="ECO:0000256" key="6">
    <source>
        <dbReference type="ARBA" id="ARBA00016919"/>
    </source>
</evidence>
<feature type="region of interest" description="Disordered" evidence="13">
    <location>
        <begin position="1"/>
        <end position="23"/>
    </location>
</feature>
<sequence length="345" mass="35711">MTEDRIAAPVRPLRPQVRTGPRPADALPLAGGWAWFRRVDLLRRGAAPETLSPDSLSPAERDALCRPRAPLPGLPGDRPALMGIVNVTPDSFSDGGQFFDPATACAHARALHLAGADILDIGGESTRPGSDAVPAAEEINRTVPVIAALHAAGIGPVSIDTRKADVAQAALAAGAAMVNDVAALGYDPQLALLVAASGAPVCLMHAQGDPKTMQDAPRYDDVTLDVFDWLSGRVAAAEAQGIARDRIVLDPGIGFGKTVGHNLQLLRDIAVFHALGCQILLGVSRKRFIGVIGGGETPPERMPGSIAVGLHAVAQGVQVLRVHDVAETRQALGLQMALAAPGAAP</sequence>
<dbReference type="InterPro" id="IPR000489">
    <property type="entry name" value="Pterin-binding_dom"/>
</dbReference>
<dbReference type="PANTHER" id="PTHR20941">
    <property type="entry name" value="FOLATE SYNTHESIS PROTEINS"/>
    <property type="match status" value="1"/>
</dbReference>